<gene>
    <name evidence="1" type="primary">Ken-052</name>
    <name evidence="1" type="ORF">SNEC2469_LOCUS9354</name>
</gene>
<dbReference type="OrthoDB" id="435757at2759"/>
<evidence type="ECO:0000313" key="1">
    <source>
        <dbReference type="EMBL" id="CAE7356936.1"/>
    </source>
</evidence>
<accession>A0A812PEZ1</accession>
<dbReference type="AlphaFoldDB" id="A0A812PEZ1"/>
<dbReference type="EMBL" id="CAJNJA010015141">
    <property type="protein sequence ID" value="CAE7356936.1"/>
    <property type="molecule type" value="Genomic_DNA"/>
</dbReference>
<proteinExistence type="predicted"/>
<name>A0A812PEZ1_9DINO</name>
<dbReference type="Proteomes" id="UP000601435">
    <property type="component" value="Unassembled WGS sequence"/>
</dbReference>
<protein>
    <submittedName>
        <fullName evidence="1">Ken-052 protein</fullName>
    </submittedName>
</protein>
<keyword evidence="2" id="KW-1185">Reference proteome</keyword>
<sequence>MERMRSLAQEALSWPFLDERQRLVWAAVLEFDANLPPWFYARQNITRRHLGVDLFSLDGKRAVLCRAGNATHKDVRRFLRTAKCVNEAGKTPKNDRCFLRL</sequence>
<evidence type="ECO:0000313" key="2">
    <source>
        <dbReference type="Proteomes" id="UP000601435"/>
    </source>
</evidence>
<reference evidence="1" key="1">
    <citation type="submission" date="2021-02" db="EMBL/GenBank/DDBJ databases">
        <authorList>
            <person name="Dougan E. K."/>
            <person name="Rhodes N."/>
            <person name="Thang M."/>
            <person name="Chan C."/>
        </authorList>
    </citation>
    <scope>NUCLEOTIDE SEQUENCE</scope>
</reference>
<organism evidence="1 2">
    <name type="scientific">Symbiodinium necroappetens</name>
    <dbReference type="NCBI Taxonomy" id="1628268"/>
    <lineage>
        <taxon>Eukaryota</taxon>
        <taxon>Sar</taxon>
        <taxon>Alveolata</taxon>
        <taxon>Dinophyceae</taxon>
        <taxon>Suessiales</taxon>
        <taxon>Symbiodiniaceae</taxon>
        <taxon>Symbiodinium</taxon>
    </lineage>
</organism>
<comment type="caution">
    <text evidence="1">The sequence shown here is derived from an EMBL/GenBank/DDBJ whole genome shotgun (WGS) entry which is preliminary data.</text>
</comment>